<sequence length="824" mass="92323">MGPYFKDDGGSSSMISSDDDLVRLTTMVKDVATHHFQSDTTIFSSFDEMYAAFCSTVGDVRVFYEHGSSYNDDTIKLDMLRDGCFLLQYMDMCTTTSRDKMPPSLVCYFESNQVMIDRDIMLLENQLPWVVIETLRSYRKIEQSVAVEGFVEKMARTLQVRKGKDDVPFALDGTYTPPHLLGLLWFYKTRRSHQQTASDDDSQQNERSFSLMVNSCCYMSTCGLPLLSDDDHARITTVSKTTSAIELAEIGIKITASKTTNFTDMGINKGLFCTEISLPPLLLDETRLSWLVNMAAFELCIAGTLGDGDQKHAICSYLFVLAMLMDREDDVHRLRSKGLVQGELSNKEMLHFFKLIVKHISGGPRYMDLMGEIEEYKLKRWMWIKVHKFIYKNYKTIAAVLSIIGVLVGIFKELFSLKRLGPLSQLMRLDILGLKNVPSASFAIKARLAEKVHLFYLALQCNNRQGDDHQLIKGEGQQQMEKVFDELCPPSCIEDLRTLGALSHEECWTWVVTTYSVVENFGPGLQIEMVTCPALERISNVPKLQELRTISCSMLKVLEGFPALQRVWLEDYNMGTLPEYLQDVNPRHLDIDCDVSLLTSIAKEKSSPEWDKFSHIKQVRAYEDDKDNKIERKWYVKYTRDPFSFRTNISASADASGGLAGHMDRRNHGAGVALSPYLKQQKWRLLLHVILRRPKRPHTHPRSAAGHAGVHHEPQYPGGVIPGVGGAATSASYTPTSSATLPTPSSTTRWFIPNECVANAGATAATRTSPGADPSAAVSPSSPVRTGNANRTAVASPYPTSAITLLLKIVVCSSPREMTWSPEE</sequence>
<feature type="domain" description="R13L1/DRL21-like LRR repeat region" evidence="2">
    <location>
        <begin position="417"/>
        <end position="551"/>
    </location>
</feature>
<dbReference type="InterPro" id="IPR004158">
    <property type="entry name" value="DUF247_pln"/>
</dbReference>
<keyword evidence="4" id="KW-1185">Reference proteome</keyword>
<dbReference type="Proteomes" id="UP001341281">
    <property type="component" value="Chromosome 01"/>
</dbReference>
<dbReference type="EMBL" id="CP144745">
    <property type="protein sequence ID" value="WVZ54182.1"/>
    <property type="molecule type" value="Genomic_DNA"/>
</dbReference>
<gene>
    <name evidence="3" type="ORF">U9M48_005021</name>
</gene>
<reference evidence="3 4" key="1">
    <citation type="submission" date="2024-02" db="EMBL/GenBank/DDBJ databases">
        <title>High-quality chromosome-scale genome assembly of Pensacola bahiagrass (Paspalum notatum Flugge var. saurae).</title>
        <authorList>
            <person name="Vega J.M."/>
            <person name="Podio M."/>
            <person name="Orjuela J."/>
            <person name="Siena L.A."/>
            <person name="Pessino S.C."/>
            <person name="Combes M.C."/>
            <person name="Mariac C."/>
            <person name="Albertini E."/>
            <person name="Pupilli F."/>
            <person name="Ortiz J.P.A."/>
            <person name="Leblanc O."/>
        </authorList>
    </citation>
    <scope>NUCLEOTIDE SEQUENCE [LARGE SCALE GENOMIC DNA]</scope>
    <source>
        <strain evidence="3">R1</strain>
        <tissue evidence="3">Leaf</tissue>
    </source>
</reference>
<dbReference type="Pfam" id="PF25019">
    <property type="entry name" value="LRR_R13L1-DRL21"/>
    <property type="match status" value="1"/>
</dbReference>
<evidence type="ECO:0000313" key="3">
    <source>
        <dbReference type="EMBL" id="WVZ54182.1"/>
    </source>
</evidence>
<name>A0AAQ3SJJ3_PASNO</name>
<feature type="region of interest" description="Disordered" evidence="1">
    <location>
        <begin position="763"/>
        <end position="792"/>
    </location>
</feature>
<dbReference type="InterPro" id="IPR056789">
    <property type="entry name" value="LRR_R13L1-DRL21"/>
</dbReference>
<evidence type="ECO:0000313" key="4">
    <source>
        <dbReference type="Proteomes" id="UP001341281"/>
    </source>
</evidence>
<dbReference type="PANTHER" id="PTHR31549:SF256">
    <property type="entry name" value="EXPRESSED PROTEIN"/>
    <property type="match status" value="1"/>
</dbReference>
<dbReference type="PANTHER" id="PTHR31549">
    <property type="entry name" value="PROTEIN, PUTATIVE (DUF247)-RELATED-RELATED"/>
    <property type="match status" value="1"/>
</dbReference>
<dbReference type="Pfam" id="PF03140">
    <property type="entry name" value="DUF247"/>
    <property type="match status" value="1"/>
</dbReference>
<organism evidence="3 4">
    <name type="scientific">Paspalum notatum var. saurae</name>
    <dbReference type="NCBI Taxonomy" id="547442"/>
    <lineage>
        <taxon>Eukaryota</taxon>
        <taxon>Viridiplantae</taxon>
        <taxon>Streptophyta</taxon>
        <taxon>Embryophyta</taxon>
        <taxon>Tracheophyta</taxon>
        <taxon>Spermatophyta</taxon>
        <taxon>Magnoliopsida</taxon>
        <taxon>Liliopsida</taxon>
        <taxon>Poales</taxon>
        <taxon>Poaceae</taxon>
        <taxon>PACMAD clade</taxon>
        <taxon>Panicoideae</taxon>
        <taxon>Andropogonodae</taxon>
        <taxon>Paspaleae</taxon>
        <taxon>Paspalinae</taxon>
        <taxon>Paspalum</taxon>
    </lineage>
</organism>
<protein>
    <recommendedName>
        <fullName evidence="2">R13L1/DRL21-like LRR repeat region domain-containing protein</fullName>
    </recommendedName>
</protein>
<dbReference type="AlphaFoldDB" id="A0AAQ3SJJ3"/>
<accession>A0AAQ3SJJ3</accession>
<proteinExistence type="predicted"/>
<evidence type="ECO:0000259" key="2">
    <source>
        <dbReference type="Pfam" id="PF25019"/>
    </source>
</evidence>
<feature type="compositionally biased region" description="Low complexity" evidence="1">
    <location>
        <begin position="769"/>
        <end position="783"/>
    </location>
</feature>
<evidence type="ECO:0000256" key="1">
    <source>
        <dbReference type="SAM" id="MobiDB-lite"/>
    </source>
</evidence>
<feature type="region of interest" description="Disordered" evidence="1">
    <location>
        <begin position="696"/>
        <end position="723"/>
    </location>
</feature>